<sequence length="108" mass="12229">MSYDLEIAEGAEHSLKLITVQIRESFGDVIARKRILTLLNGINNLASFPRMGKNARKQGFPIASEFYLMTIGKNIVLYEIQEKSARVVVLRIFSSSQNIAERIMNLDL</sequence>
<dbReference type="Gene3D" id="3.30.2310.20">
    <property type="entry name" value="RelE-like"/>
    <property type="match status" value="1"/>
</dbReference>
<organism evidence="2 3">
    <name type="scientific">Furfurilactobacillus milii</name>
    <dbReference type="NCBI Taxonomy" id="2888272"/>
    <lineage>
        <taxon>Bacteria</taxon>
        <taxon>Bacillati</taxon>
        <taxon>Bacillota</taxon>
        <taxon>Bacilli</taxon>
        <taxon>Lactobacillales</taxon>
        <taxon>Lactobacillaceae</taxon>
        <taxon>Furfurilactobacillus</taxon>
    </lineage>
</organism>
<reference evidence="2 3" key="1">
    <citation type="journal article" date="2019" name="Appl. Environ. Microbiol.">
        <title>Genetic determinants of hydroxycinnamic acid metabolism in heterofermentative lactobacilli.</title>
        <authorList>
            <person name="Gaur G."/>
            <person name="Oh J.H."/>
            <person name="Filannino P."/>
            <person name="Gobbetti M."/>
            <person name="van Pijkeren J.P."/>
            <person name="Ganzle M.G."/>
        </authorList>
    </citation>
    <scope>NUCLEOTIDE SEQUENCE [LARGE SCALE GENOMIC DNA]</scope>
    <source>
        <strain evidence="2 3">C5</strain>
    </source>
</reference>
<dbReference type="EMBL" id="WEZQ01000009">
    <property type="protein sequence ID" value="MYV17130.1"/>
    <property type="molecule type" value="Genomic_DNA"/>
</dbReference>
<dbReference type="OrthoDB" id="3268478at2"/>
<dbReference type="InterPro" id="IPR007712">
    <property type="entry name" value="RelE/ParE_toxin"/>
</dbReference>
<dbReference type="Pfam" id="PF05016">
    <property type="entry name" value="ParE_toxin"/>
    <property type="match status" value="1"/>
</dbReference>
<evidence type="ECO:0008006" key="4">
    <source>
        <dbReference type="Google" id="ProtNLM"/>
    </source>
</evidence>
<evidence type="ECO:0000313" key="2">
    <source>
        <dbReference type="EMBL" id="MYV17130.1"/>
    </source>
</evidence>
<dbReference type="AlphaFoldDB" id="A0A6N9I2F4"/>
<dbReference type="RefSeq" id="WP_161003554.1">
    <property type="nucleotide sequence ID" value="NZ_WEZQ01000009.1"/>
</dbReference>
<accession>A0A6N9I2F4</accession>
<name>A0A6N9I2F4_9LACO</name>
<proteinExistence type="predicted"/>
<gene>
    <name evidence="2" type="ORF">GB993_06390</name>
</gene>
<evidence type="ECO:0000313" key="3">
    <source>
        <dbReference type="Proteomes" id="UP000449209"/>
    </source>
</evidence>
<keyword evidence="1" id="KW-1277">Toxin-antitoxin system</keyword>
<dbReference type="Proteomes" id="UP000449209">
    <property type="component" value="Unassembled WGS sequence"/>
</dbReference>
<evidence type="ECO:0000256" key="1">
    <source>
        <dbReference type="ARBA" id="ARBA00022649"/>
    </source>
</evidence>
<dbReference type="InterPro" id="IPR035093">
    <property type="entry name" value="RelE/ParE_toxin_dom_sf"/>
</dbReference>
<protein>
    <recommendedName>
        <fullName evidence="4">Type II toxin-antitoxin system RelE/ParE family toxin</fullName>
    </recommendedName>
</protein>
<comment type="caution">
    <text evidence="2">The sequence shown here is derived from an EMBL/GenBank/DDBJ whole genome shotgun (WGS) entry which is preliminary data.</text>
</comment>